<evidence type="ECO:0000256" key="3">
    <source>
        <dbReference type="ARBA" id="ARBA00022795"/>
    </source>
</evidence>
<comment type="subcellular location">
    <subcellularLocation>
        <location evidence="1">Cytoplasm</location>
        <location evidence="1">Cytosol</location>
    </subcellularLocation>
</comment>
<evidence type="ECO:0000313" key="7">
    <source>
        <dbReference type="Proteomes" id="UP000179266"/>
    </source>
</evidence>
<accession>A0A1F7RKI6</accession>
<keyword evidence="3" id="KW-1005">Bacterial flagellum biogenesis</keyword>
<dbReference type="Pfam" id="PF05400">
    <property type="entry name" value="FliT"/>
    <property type="match status" value="1"/>
</dbReference>
<dbReference type="AlphaFoldDB" id="A0A1F7RKI6"/>
<evidence type="ECO:0000256" key="4">
    <source>
        <dbReference type="ARBA" id="ARBA00023186"/>
    </source>
</evidence>
<organism evidence="6 7">
    <name type="scientific">Candidatus Schekmanbacteria bacterium RBG_13_48_7</name>
    <dbReference type="NCBI Taxonomy" id="1817878"/>
    <lineage>
        <taxon>Bacteria</taxon>
        <taxon>Candidatus Schekmaniibacteriota</taxon>
    </lineage>
</organism>
<proteinExistence type="predicted"/>
<dbReference type="EMBL" id="MGDD01000337">
    <property type="protein sequence ID" value="OGL41971.1"/>
    <property type="molecule type" value="Genomic_DNA"/>
</dbReference>
<evidence type="ECO:0000256" key="5">
    <source>
        <dbReference type="ARBA" id="ARBA00093797"/>
    </source>
</evidence>
<keyword evidence="4" id="KW-0143">Chaperone</keyword>
<evidence type="ECO:0000256" key="1">
    <source>
        <dbReference type="ARBA" id="ARBA00004514"/>
    </source>
</evidence>
<name>A0A1F7RKI6_9BACT</name>
<dbReference type="Proteomes" id="UP000179266">
    <property type="component" value="Unassembled WGS sequence"/>
</dbReference>
<sequence length="135" mass="15639">MPKNNCFNDMINIKHRYEKIFEITKLVAQNLNLDDLSDLQSMVNQRKILFQQIQQVLSKIPSGSLQPSSEIDYPDESTRSVIKSIIKMDKHIQDELQISMKNIELQITEIKKGKKVIRAYRPRQNSITSAINHTG</sequence>
<evidence type="ECO:0000256" key="2">
    <source>
        <dbReference type="ARBA" id="ARBA00022490"/>
    </source>
</evidence>
<keyword evidence="2" id="KW-0963">Cytoplasm</keyword>
<protein>
    <recommendedName>
        <fullName evidence="5">Flagellar protein FliT</fullName>
    </recommendedName>
</protein>
<evidence type="ECO:0000313" key="6">
    <source>
        <dbReference type="EMBL" id="OGL41971.1"/>
    </source>
</evidence>
<gene>
    <name evidence="6" type="ORF">A2161_00550</name>
</gene>
<reference evidence="6 7" key="1">
    <citation type="journal article" date="2016" name="Nat. Commun.">
        <title>Thousands of microbial genomes shed light on interconnected biogeochemical processes in an aquifer system.</title>
        <authorList>
            <person name="Anantharaman K."/>
            <person name="Brown C.T."/>
            <person name="Hug L.A."/>
            <person name="Sharon I."/>
            <person name="Castelle C.J."/>
            <person name="Probst A.J."/>
            <person name="Thomas B.C."/>
            <person name="Singh A."/>
            <person name="Wilkins M.J."/>
            <person name="Karaoz U."/>
            <person name="Brodie E.L."/>
            <person name="Williams K.H."/>
            <person name="Hubbard S.S."/>
            <person name="Banfield J.F."/>
        </authorList>
    </citation>
    <scope>NUCLEOTIDE SEQUENCE [LARGE SCALE GENOMIC DNA]</scope>
</reference>
<comment type="caution">
    <text evidence="6">The sequence shown here is derived from an EMBL/GenBank/DDBJ whole genome shotgun (WGS) entry which is preliminary data.</text>
</comment>
<dbReference type="InterPro" id="IPR008622">
    <property type="entry name" value="FliT"/>
</dbReference>